<evidence type="ECO:0000259" key="1">
    <source>
        <dbReference type="PROSITE" id="PS50106"/>
    </source>
</evidence>
<dbReference type="Gene3D" id="2.30.42.10">
    <property type="match status" value="1"/>
</dbReference>
<dbReference type="RefSeq" id="WP_146133082.1">
    <property type="nucleotide sequence ID" value="NZ_PVTH01000002.1"/>
</dbReference>
<dbReference type="InterPro" id="IPR029045">
    <property type="entry name" value="ClpP/crotonase-like_dom_sf"/>
</dbReference>
<dbReference type="AlphaFoldDB" id="A0A2T0U9B4"/>
<dbReference type="Gene3D" id="3.30.750.170">
    <property type="match status" value="1"/>
</dbReference>
<keyword evidence="3" id="KW-1185">Reference proteome</keyword>
<evidence type="ECO:0000313" key="3">
    <source>
        <dbReference type="Proteomes" id="UP000238034"/>
    </source>
</evidence>
<dbReference type="SMART" id="SM00245">
    <property type="entry name" value="TSPc"/>
    <property type="match status" value="1"/>
</dbReference>
<dbReference type="SUPFAM" id="SSF50156">
    <property type="entry name" value="PDZ domain-like"/>
    <property type="match status" value="1"/>
</dbReference>
<dbReference type="PANTHER" id="PTHR32060:SF30">
    <property type="entry name" value="CARBOXY-TERMINAL PROCESSING PROTEASE CTPA"/>
    <property type="match status" value="1"/>
</dbReference>
<dbReference type="InterPro" id="IPR036034">
    <property type="entry name" value="PDZ_sf"/>
</dbReference>
<dbReference type="EMBL" id="PVTH01000002">
    <property type="protein sequence ID" value="PRY54523.1"/>
    <property type="molecule type" value="Genomic_DNA"/>
</dbReference>
<sequence length="526" mass="58004">MISHKVGQASPTLLLLVLFSLFLSCKKDVQEPSPEPASSRTELTADSIFYFAKEVYLWNESLPNYNTFKPRQYAEADEESGFERELFAISRYAINPVTGKPYEYSASEENGTKYSYISNTKDANPVAVLASRRSAVDLEGNGYDLGLSVGFYGSDDNYKIYVLEVSPNSPAAKKGMSRGDLIKTVNGRSLGTNFDSEYTILDDTFFSSTVSRAVLTGAKNDGTPLNITLERSSYRSSPVNMDTVYTVGAKKIGYFVFSEFSTKSNSEAALNDVFSDFASAGVTDLIVDLRYNGGGYVSTAEHLTNLIAPSSVGTGTMFTERFNTLMQNGKAEILKKLPLLDDNDKIQYSNGKMLTYADADYSLNGNTYKFAKKGPLRNLSNVVFITTDGTASASELVINNLKPHMNVKTVGEKSYGKPVGFFPLRIDKYDVYMSMFESRNSEGKGEYYEGIDPNAEAFDDPRYAFGDLREECLSVAYSYLTQGSFSARSNTIAASSASRGAKLRALQSSRKTLSRSFKGMIEDRIR</sequence>
<protein>
    <submittedName>
        <fullName evidence="2">Peptidase S41-like protein</fullName>
    </submittedName>
</protein>
<dbReference type="GO" id="GO:0006508">
    <property type="term" value="P:proteolysis"/>
    <property type="evidence" value="ECO:0007669"/>
    <property type="project" value="InterPro"/>
</dbReference>
<organism evidence="2 3">
    <name type="scientific">Arcticibacter pallidicorallinus</name>
    <dbReference type="NCBI Taxonomy" id="1259464"/>
    <lineage>
        <taxon>Bacteria</taxon>
        <taxon>Pseudomonadati</taxon>
        <taxon>Bacteroidota</taxon>
        <taxon>Sphingobacteriia</taxon>
        <taxon>Sphingobacteriales</taxon>
        <taxon>Sphingobacteriaceae</taxon>
        <taxon>Arcticibacter</taxon>
    </lineage>
</organism>
<dbReference type="OrthoDB" id="7168509at2"/>
<comment type="caution">
    <text evidence="2">The sequence shown here is derived from an EMBL/GenBank/DDBJ whole genome shotgun (WGS) entry which is preliminary data.</text>
</comment>
<dbReference type="Gene3D" id="3.90.226.10">
    <property type="entry name" value="2-enoyl-CoA Hydratase, Chain A, domain 1"/>
    <property type="match status" value="1"/>
</dbReference>
<dbReference type="GO" id="GO:0008236">
    <property type="term" value="F:serine-type peptidase activity"/>
    <property type="evidence" value="ECO:0007669"/>
    <property type="project" value="InterPro"/>
</dbReference>
<dbReference type="InterPro" id="IPR001478">
    <property type="entry name" value="PDZ"/>
</dbReference>
<dbReference type="Pfam" id="PF00595">
    <property type="entry name" value="PDZ"/>
    <property type="match status" value="1"/>
</dbReference>
<dbReference type="PROSITE" id="PS50106">
    <property type="entry name" value="PDZ"/>
    <property type="match status" value="1"/>
</dbReference>
<evidence type="ECO:0000313" key="2">
    <source>
        <dbReference type="EMBL" id="PRY54523.1"/>
    </source>
</evidence>
<feature type="domain" description="PDZ" evidence="1">
    <location>
        <begin position="135"/>
        <end position="190"/>
    </location>
</feature>
<dbReference type="InterPro" id="IPR005151">
    <property type="entry name" value="Tail-specific_protease"/>
</dbReference>
<dbReference type="GO" id="GO:0030288">
    <property type="term" value="C:outer membrane-bounded periplasmic space"/>
    <property type="evidence" value="ECO:0007669"/>
    <property type="project" value="TreeGrafter"/>
</dbReference>
<proteinExistence type="predicted"/>
<dbReference type="Proteomes" id="UP000238034">
    <property type="component" value="Unassembled WGS sequence"/>
</dbReference>
<dbReference type="GO" id="GO:0004175">
    <property type="term" value="F:endopeptidase activity"/>
    <property type="evidence" value="ECO:0007669"/>
    <property type="project" value="TreeGrafter"/>
</dbReference>
<dbReference type="GO" id="GO:0007165">
    <property type="term" value="P:signal transduction"/>
    <property type="evidence" value="ECO:0007669"/>
    <property type="project" value="TreeGrafter"/>
</dbReference>
<dbReference type="PROSITE" id="PS51257">
    <property type="entry name" value="PROKAR_LIPOPROTEIN"/>
    <property type="match status" value="1"/>
</dbReference>
<dbReference type="PANTHER" id="PTHR32060">
    <property type="entry name" value="TAIL-SPECIFIC PROTEASE"/>
    <property type="match status" value="1"/>
</dbReference>
<accession>A0A2T0U9B4</accession>
<dbReference type="CDD" id="cd07561">
    <property type="entry name" value="Peptidase_S41_CPP_like"/>
    <property type="match status" value="1"/>
</dbReference>
<gene>
    <name evidence="2" type="ORF">B0I27_102290</name>
</gene>
<reference evidence="2 3" key="1">
    <citation type="submission" date="2018-03" db="EMBL/GenBank/DDBJ databases">
        <title>Genomic Encyclopedia of Type Strains, Phase III (KMG-III): the genomes of soil and plant-associated and newly described type strains.</title>
        <authorList>
            <person name="Whitman W."/>
        </authorList>
    </citation>
    <scope>NUCLEOTIDE SEQUENCE [LARGE SCALE GENOMIC DNA]</scope>
    <source>
        <strain evidence="2 3">CGMCC 1.9313</strain>
    </source>
</reference>
<dbReference type="SUPFAM" id="SSF52096">
    <property type="entry name" value="ClpP/crotonase"/>
    <property type="match status" value="1"/>
</dbReference>
<name>A0A2T0U9B4_9SPHI</name>
<dbReference type="Pfam" id="PF03572">
    <property type="entry name" value="Peptidase_S41"/>
    <property type="match status" value="1"/>
</dbReference>